<protein>
    <submittedName>
        <fullName evidence="1">Uncharacterized protein</fullName>
    </submittedName>
</protein>
<dbReference type="AlphaFoldDB" id="A0A6C0HG62"/>
<sequence length="93" mass="11176">MDAKELRKLYNHPVWPSPNARVAAKRLGCQTKRLTHEEALNWLARRTGRTLEDFLKMEKYQSWRVLGCTHLYFGYDAVHDPIHSPYSRYCRYY</sequence>
<reference evidence="1" key="1">
    <citation type="journal article" date="2020" name="Nature">
        <title>Giant virus diversity and host interactions through global metagenomics.</title>
        <authorList>
            <person name="Schulz F."/>
            <person name="Roux S."/>
            <person name="Paez-Espino D."/>
            <person name="Jungbluth S."/>
            <person name="Walsh D.A."/>
            <person name="Denef V.J."/>
            <person name="McMahon K.D."/>
            <person name="Konstantinidis K.T."/>
            <person name="Eloe-Fadrosh E.A."/>
            <person name="Kyrpides N.C."/>
            <person name="Woyke T."/>
        </authorList>
    </citation>
    <scope>NUCLEOTIDE SEQUENCE</scope>
    <source>
        <strain evidence="1">GVMAG-M-3300023179-99</strain>
    </source>
</reference>
<name>A0A6C0HG62_9ZZZZ</name>
<organism evidence="1">
    <name type="scientific">viral metagenome</name>
    <dbReference type="NCBI Taxonomy" id="1070528"/>
    <lineage>
        <taxon>unclassified sequences</taxon>
        <taxon>metagenomes</taxon>
        <taxon>organismal metagenomes</taxon>
    </lineage>
</organism>
<proteinExistence type="predicted"/>
<dbReference type="EMBL" id="MN739948">
    <property type="protein sequence ID" value="QHT79350.1"/>
    <property type="molecule type" value="Genomic_DNA"/>
</dbReference>
<accession>A0A6C0HG62</accession>
<evidence type="ECO:0000313" key="1">
    <source>
        <dbReference type="EMBL" id="QHT79350.1"/>
    </source>
</evidence>